<evidence type="ECO:0000313" key="1">
    <source>
        <dbReference type="EMBL" id="CAE6507056.1"/>
    </source>
</evidence>
<dbReference type="Proteomes" id="UP000601736">
    <property type="component" value="Unassembled WGS sequence"/>
</dbReference>
<comment type="caution">
    <text evidence="1">The sequence shown here is derived from an EMBL/GenBank/DDBJ whole genome shotgun (WGS) entry which is preliminary data.</text>
</comment>
<accession>A0A8H8Z060</accession>
<organism evidence="1 2">
    <name type="scientific">Nitrosomonas nitrosa</name>
    <dbReference type="NCBI Taxonomy" id="52442"/>
    <lineage>
        <taxon>Bacteria</taxon>
        <taxon>Pseudomonadati</taxon>
        <taxon>Pseudomonadota</taxon>
        <taxon>Betaproteobacteria</taxon>
        <taxon>Nitrosomonadales</taxon>
        <taxon>Nitrosomonadaceae</taxon>
        <taxon>Nitrosomonas</taxon>
    </lineage>
</organism>
<reference evidence="1" key="1">
    <citation type="submission" date="2021-02" db="EMBL/GenBank/DDBJ databases">
        <authorList>
            <person name="Han P."/>
        </authorList>
    </citation>
    <scope>NUCLEOTIDE SEQUENCE</scope>
    <source>
        <strain evidence="1">Nitrosomonas nitrosa 18-3D</strain>
    </source>
</reference>
<sequence>MSDDAGLKQRHISVQQLDCVARLLNCRLSILQKLKLYWIPAELYTMHGALQKIKMYVKIFALSFAE</sequence>
<protein>
    <submittedName>
        <fullName evidence="1">Uncharacterized protein</fullName>
    </submittedName>
</protein>
<proteinExistence type="predicted"/>
<evidence type="ECO:0000313" key="2">
    <source>
        <dbReference type="Proteomes" id="UP000601736"/>
    </source>
</evidence>
<dbReference type="AlphaFoldDB" id="A0A8H8Z060"/>
<dbReference type="EMBL" id="CAJNAP010000017">
    <property type="protein sequence ID" value="CAE6507056.1"/>
    <property type="molecule type" value="Genomic_DNA"/>
</dbReference>
<gene>
    <name evidence="1" type="ORF">NMYAN_240003</name>
</gene>
<name>A0A8H8Z060_9PROT</name>